<evidence type="ECO:0000256" key="2">
    <source>
        <dbReference type="RuleBase" id="RU363072"/>
    </source>
</evidence>
<feature type="signal peptide" evidence="2">
    <location>
        <begin position="1"/>
        <end position="22"/>
    </location>
</feature>
<dbReference type="InterPro" id="IPR052932">
    <property type="entry name" value="OprB_Porin"/>
</dbReference>
<dbReference type="InterPro" id="IPR007049">
    <property type="entry name" value="Carb-sel_porin_OprB"/>
</dbReference>
<reference evidence="3" key="1">
    <citation type="submission" date="2015-06" db="EMBL/GenBank/DDBJ databases">
        <authorList>
            <person name="Radhakrishnan R."/>
            <person name="Underwood A."/>
            <person name="Al-Shahib A."/>
        </authorList>
    </citation>
    <scope>NUCLEOTIDE SEQUENCE</scope>
    <source>
        <strain evidence="3">P19_London_7_VIM_2_05_10</strain>
    </source>
</reference>
<dbReference type="EMBL" id="CVVU01000088">
    <property type="protein sequence ID" value="CRO42804.1"/>
    <property type="molecule type" value="Genomic_DNA"/>
</dbReference>
<evidence type="ECO:0000256" key="1">
    <source>
        <dbReference type="ARBA" id="ARBA00008769"/>
    </source>
</evidence>
<proteinExistence type="inferred from homology"/>
<accession>A0A069Q3J4</accession>
<evidence type="ECO:0000313" key="4">
    <source>
        <dbReference type="EMBL" id="MUI38471.1"/>
    </source>
</evidence>
<reference evidence="7" key="7">
    <citation type="submission" date="2023-06" db="EMBL/GenBank/DDBJ databases">
        <authorList>
            <consortium name="Clinical and Environmental Microbiology Branch: Whole genome sequencing antimicrobial resistance pathogens in the healthcare setting"/>
        </authorList>
    </citation>
    <scope>NUCLEOTIDE SEQUENCE</scope>
    <source>
        <strain evidence="7">2021CK-01020</strain>
    </source>
</reference>
<evidence type="ECO:0000313" key="9">
    <source>
        <dbReference type="Proteomes" id="UP000284767"/>
    </source>
</evidence>
<dbReference type="Proteomes" id="UP000284767">
    <property type="component" value="Unassembled WGS sequence"/>
</dbReference>
<reference evidence="4 10" key="5">
    <citation type="submission" date="2019-11" db="EMBL/GenBank/DDBJ databases">
        <title>Genomes of ocular Pseudomonas aeruginosa isolates.</title>
        <authorList>
            <person name="Khan M."/>
            <person name="Rice S.A."/>
            <person name="Willcox M.D.P."/>
            <person name="Stapleton F."/>
        </authorList>
    </citation>
    <scope>NUCLEOTIDE SEQUENCE [LARGE SCALE GENOMIC DNA]</scope>
    <source>
        <strain evidence="4 10">PA221</strain>
    </source>
</reference>
<dbReference type="Gene3D" id="2.40.160.180">
    <property type="entry name" value="Carbohydrate-selective porin OprB"/>
    <property type="match status" value="1"/>
</dbReference>
<dbReference type="EMBL" id="WOAD01000030">
    <property type="protein sequence ID" value="MUI38471.1"/>
    <property type="molecule type" value="Genomic_DNA"/>
</dbReference>
<dbReference type="Pfam" id="PF04966">
    <property type="entry name" value="OprB"/>
    <property type="match status" value="1"/>
</dbReference>
<accession>A0A1S1C372</accession>
<feature type="chain" id="PRO_5015017632" evidence="2">
    <location>
        <begin position="23"/>
        <end position="434"/>
    </location>
</feature>
<organism evidence="4 10">
    <name type="scientific">Pseudomonas aeruginosa</name>
    <dbReference type="NCBI Taxonomy" id="287"/>
    <lineage>
        <taxon>Bacteria</taxon>
        <taxon>Pseudomonadati</taxon>
        <taxon>Pseudomonadota</taxon>
        <taxon>Gammaproteobacteria</taxon>
        <taxon>Pseudomonadales</taxon>
        <taxon>Pseudomonadaceae</taxon>
        <taxon>Pseudomonas</taxon>
    </lineage>
</organism>
<dbReference type="PANTHER" id="PTHR37944">
    <property type="entry name" value="PORIN B"/>
    <property type="match status" value="1"/>
</dbReference>
<evidence type="ECO:0000313" key="7">
    <source>
        <dbReference type="EMBL" id="WOS79037.1"/>
    </source>
</evidence>
<dbReference type="GO" id="GO:0008643">
    <property type="term" value="P:carbohydrate transport"/>
    <property type="evidence" value="ECO:0007669"/>
    <property type="project" value="InterPro"/>
</dbReference>
<dbReference type="OMA" id="PFTNGWE"/>
<dbReference type="EMBL" id="NSNE01000017">
    <property type="protein sequence ID" value="RPM09102.1"/>
    <property type="molecule type" value="Genomic_DNA"/>
</dbReference>
<evidence type="ECO:0000313" key="8">
    <source>
        <dbReference type="Proteomes" id="UP000045039"/>
    </source>
</evidence>
<reference evidence="6 9" key="4">
    <citation type="submission" date="2019-01" db="EMBL/GenBank/DDBJ databases">
        <title>The Pseudomonas aeruginosa pan-genome provides new insights on its population structure, horizontal gene transfer and pathogenicity.</title>
        <authorList>
            <person name="Freschi L."/>
            <person name="Vincent A.T."/>
            <person name="Jeukens J."/>
            <person name="Emond-Rheault J.-G."/>
            <person name="Kukavica-Ibrulj I."/>
            <person name="Dupont M.-J."/>
            <person name="Charette S.J."/>
            <person name="Boyle B."/>
            <person name="Levesque R.C."/>
        </authorList>
    </citation>
    <scope>NUCLEOTIDE SEQUENCE [LARGE SCALE GENOMIC DNA]</scope>
    <source>
        <strain evidence="6 9">PA-W36</strain>
    </source>
</reference>
<dbReference type="InterPro" id="IPR038673">
    <property type="entry name" value="OprB_sf"/>
</dbReference>
<dbReference type="RefSeq" id="WP_003093407.1">
    <property type="nucleotide sequence ID" value="NZ_AP014622.1"/>
</dbReference>
<dbReference type="KEGG" id="paeb:NCGM1900_0858"/>
<evidence type="ECO:0000313" key="3">
    <source>
        <dbReference type="EMBL" id="CRO42804.1"/>
    </source>
</evidence>
<evidence type="ECO:0000313" key="6">
    <source>
        <dbReference type="EMBL" id="RPM09102.1"/>
    </source>
</evidence>
<reference evidence="8" key="2">
    <citation type="submission" date="2015-06" db="EMBL/GenBank/DDBJ databases">
        <authorList>
            <person name="Radhakrishnan Rajesh"/>
            <person name="Underwood Anthony"/>
            <person name="Al-Shahib Ali"/>
        </authorList>
    </citation>
    <scope>NUCLEOTIDE SEQUENCE [LARGE SCALE GENOMIC DNA]</scope>
    <source>
        <strain evidence="8">P19_London_7_VIM_2_05_10</strain>
    </source>
</reference>
<dbReference type="SMR" id="A0A069Q3J4"/>
<reference evidence="7" key="8">
    <citation type="submission" date="2023-10" db="EMBL/GenBank/DDBJ databases">
        <title>Pathogen: clinical or host-associated sample.</title>
        <authorList>
            <person name="Hergert J."/>
            <person name="Casey R."/>
            <person name="Wagner J."/>
            <person name="Young E.L."/>
            <person name="Oakeson K.F."/>
        </authorList>
    </citation>
    <scope>NUCLEOTIDE SEQUENCE</scope>
    <source>
        <strain evidence="7">2021CK-01020</strain>
    </source>
</reference>
<dbReference type="Proteomes" id="UP001297540">
    <property type="component" value="Chromosome"/>
</dbReference>
<dbReference type="GO" id="GO:0016020">
    <property type="term" value="C:membrane"/>
    <property type="evidence" value="ECO:0007669"/>
    <property type="project" value="InterPro"/>
</dbReference>
<comment type="similarity">
    <text evidence="1 2">Belongs to the OprB family.</text>
</comment>
<dbReference type="GO" id="GO:0015288">
    <property type="term" value="F:porin activity"/>
    <property type="evidence" value="ECO:0007669"/>
    <property type="project" value="InterPro"/>
</dbReference>
<protein>
    <submittedName>
        <fullName evidence="4 7">Porin</fullName>
    </submittedName>
    <submittedName>
        <fullName evidence="3">Porin B</fullName>
    </submittedName>
</protein>
<reference evidence="5" key="6">
    <citation type="submission" date="2020-01" db="EMBL/GenBank/DDBJ databases">
        <title>Bacteria Cultured from War Wounds Associated with the Conflict in Eastern Ukraine.</title>
        <authorList>
            <person name="Snesrud E."/>
            <person name="Galac M.R."/>
            <person name="Mc Gann P."/>
            <person name="Valentine K."/>
            <person name="Viacheslav K."/>
        </authorList>
    </citation>
    <scope>NUCLEOTIDE SEQUENCE</scope>
    <source>
        <strain evidence="5">VNMU148</strain>
    </source>
</reference>
<keyword evidence="2" id="KW-0732">Signal</keyword>
<dbReference type="Proteomes" id="UP000644192">
    <property type="component" value="Unassembled WGS sequence"/>
</dbReference>
<evidence type="ECO:0000313" key="10">
    <source>
        <dbReference type="Proteomes" id="UP000433532"/>
    </source>
</evidence>
<reference evidence="6 9" key="3">
    <citation type="submission" date="2017-08" db="EMBL/GenBank/DDBJ databases">
        <authorList>
            <person name="Feschi L."/>
            <person name="Jeukens J."/>
            <person name="Emond-Rheault J.-G."/>
            <person name="Kukavica-Ibrulj I."/>
            <person name="Boyle B."/>
            <person name="Levesque R.C."/>
        </authorList>
    </citation>
    <scope>NUCLEOTIDE SEQUENCE [LARGE SCALE GENOMIC DNA]</scope>
    <source>
        <strain evidence="6 9">PA-W36</strain>
    </source>
</reference>
<sequence length="434" mass="47313">MKTLRTLPALLCAGFLGLSAQAAEDSRSGPLAGFGERLQRHGVKTHAQFWSLSLKNLDTGPRQHSFGNSGDLFLGADLDLATLAGLDGASLHIEETLFILDRGTGQPTGPSWQGAVGSYFGGAPLHNDIGANQLSLLTWQQQWLGGRLDSHLGRTNARRYFLIYNCETVVTCNDPIIDASTGILPPPYGAWGGYLKYRATPTLYLHAGAFESNPVDYLKKRHGLDFGTDDASGTSLLLGIGDKREESLDPYRSHYELNAYLNTANQVDPLTGASDHGSAGGFFKFQQLFWRADGGRLDSPRALGLFGSLSVSADDKQPFRHFAELGLTYHAPFDRTRDKLNLKASYLRLNDHQLEFQRQARIAAGGDAKLGQRDVYALETNAHIALTPHIALEPSVQYIFNPDNYYNPGARELSGDGFVVGLQLMVDMGSLLGL</sequence>
<dbReference type="EMBL" id="WXZT01000022">
    <property type="protein sequence ID" value="MZZ15641.1"/>
    <property type="molecule type" value="Genomic_DNA"/>
</dbReference>
<dbReference type="Proteomes" id="UP000045039">
    <property type="component" value="Unassembled WGS sequence"/>
</dbReference>
<gene>
    <name evidence="3" type="primary">oprB</name>
    <name evidence="4" type="ORF">GNQ48_26035</name>
    <name evidence="5" type="ORF">GUL26_25600</name>
    <name evidence="6" type="ORF">IPC1295_24630</name>
    <name evidence="7" type="ORF">L4V69_07810</name>
    <name evidence="3" type="ORF">PAERUG_P19_London_7_VIM_2_05_10_01600</name>
</gene>
<name>A0A069Q3J4_PSEAI</name>
<dbReference type="PANTHER" id="PTHR37944:SF1">
    <property type="entry name" value="PORIN B"/>
    <property type="match status" value="1"/>
</dbReference>
<dbReference type="eggNOG" id="COG3659">
    <property type="taxonomic scope" value="Bacteria"/>
</dbReference>
<dbReference type="AlphaFoldDB" id="A0A069Q3J4"/>
<dbReference type="EMBL" id="CP136986">
    <property type="protein sequence ID" value="WOS79037.1"/>
    <property type="molecule type" value="Genomic_DNA"/>
</dbReference>
<dbReference type="Proteomes" id="UP000433532">
    <property type="component" value="Unassembled WGS sequence"/>
</dbReference>
<evidence type="ECO:0000313" key="5">
    <source>
        <dbReference type="EMBL" id="MZZ15641.1"/>
    </source>
</evidence>